<feature type="domain" description="Sulfatase-modifying factor enzyme-like" evidence="1">
    <location>
        <begin position="7"/>
        <end position="221"/>
    </location>
</feature>
<feature type="non-terminal residue" evidence="2">
    <location>
        <position position="1"/>
    </location>
</feature>
<dbReference type="InterPro" id="IPR005532">
    <property type="entry name" value="SUMF_dom"/>
</dbReference>
<dbReference type="SUPFAM" id="SSF56436">
    <property type="entry name" value="C-type lectin-like"/>
    <property type="match status" value="1"/>
</dbReference>
<evidence type="ECO:0000313" key="2">
    <source>
        <dbReference type="EMBL" id="EQD36793.1"/>
    </source>
</evidence>
<protein>
    <submittedName>
        <fullName evidence="2">Sulphatase-modifying factor domain protein</fullName>
    </submittedName>
</protein>
<accession>T0YUV2</accession>
<feature type="non-terminal residue" evidence="2">
    <location>
        <position position="221"/>
    </location>
</feature>
<dbReference type="InterPro" id="IPR042095">
    <property type="entry name" value="SUMF_sf"/>
</dbReference>
<dbReference type="InterPro" id="IPR016187">
    <property type="entry name" value="CTDL_fold"/>
</dbReference>
<sequence>SGFAGEGFAYDNELPRHPELLHPHAIAHRPVTNAEYAEFIRAGGYREPRLWMSEGWAALQREGWTGPLYWSEDFEHVFTLGGERPLDPHAPVCHVSYFEADAFARWAGARLPLEAEWESLAAPLDPRRGHFADDGVLQPRPGADTEPSQLFGDVWEWTASAYVGYPGFRPLPGPLGEYNGKFMCGQWVLRGGSCATPRGHVRASYRNFFYPRDRWQFSGIR</sequence>
<evidence type="ECO:0000259" key="1">
    <source>
        <dbReference type="Pfam" id="PF03781"/>
    </source>
</evidence>
<dbReference type="AlphaFoldDB" id="T0YUV2"/>
<gene>
    <name evidence="2" type="ORF">B1A_17779</name>
</gene>
<organism evidence="2">
    <name type="scientific">mine drainage metagenome</name>
    <dbReference type="NCBI Taxonomy" id="410659"/>
    <lineage>
        <taxon>unclassified sequences</taxon>
        <taxon>metagenomes</taxon>
        <taxon>ecological metagenomes</taxon>
    </lineage>
</organism>
<dbReference type="PANTHER" id="PTHR23150:SF36">
    <property type="entry name" value="HERCYNINE OXYGENASE"/>
    <property type="match status" value="1"/>
</dbReference>
<reference evidence="2" key="2">
    <citation type="journal article" date="2014" name="ISME J.">
        <title>Microbial stratification in low pH oxic and suboxic macroscopic growths along an acid mine drainage.</title>
        <authorList>
            <person name="Mendez-Garcia C."/>
            <person name="Mesa V."/>
            <person name="Sprenger R.R."/>
            <person name="Richter M."/>
            <person name="Diez M.S."/>
            <person name="Solano J."/>
            <person name="Bargiela R."/>
            <person name="Golyshina O.V."/>
            <person name="Manteca A."/>
            <person name="Ramos J.L."/>
            <person name="Gallego J.R."/>
            <person name="Llorente I."/>
            <person name="Martins Dos Santos V.A."/>
            <person name="Jensen O.N."/>
            <person name="Pelaez A.I."/>
            <person name="Sanchez J."/>
            <person name="Ferrer M."/>
        </authorList>
    </citation>
    <scope>NUCLEOTIDE SEQUENCE</scope>
</reference>
<reference evidence="2" key="1">
    <citation type="submission" date="2013-08" db="EMBL/GenBank/DDBJ databases">
        <authorList>
            <person name="Mendez C."/>
            <person name="Richter M."/>
            <person name="Ferrer M."/>
            <person name="Sanchez J."/>
        </authorList>
    </citation>
    <scope>NUCLEOTIDE SEQUENCE</scope>
</reference>
<dbReference type="EMBL" id="AUZX01013087">
    <property type="protein sequence ID" value="EQD36793.1"/>
    <property type="molecule type" value="Genomic_DNA"/>
</dbReference>
<name>T0YUV2_9ZZZZ</name>
<dbReference type="InterPro" id="IPR051043">
    <property type="entry name" value="Sulfatase_Mod_Factor_Kinase"/>
</dbReference>
<dbReference type="Gene3D" id="3.90.1580.10">
    <property type="entry name" value="paralog of FGE (formylglycine-generating enzyme)"/>
    <property type="match status" value="2"/>
</dbReference>
<comment type="caution">
    <text evidence="2">The sequence shown here is derived from an EMBL/GenBank/DDBJ whole genome shotgun (WGS) entry which is preliminary data.</text>
</comment>
<proteinExistence type="predicted"/>
<dbReference type="PANTHER" id="PTHR23150">
    <property type="entry name" value="SULFATASE MODIFYING FACTOR 1, 2"/>
    <property type="match status" value="1"/>
</dbReference>
<dbReference type="Pfam" id="PF03781">
    <property type="entry name" value="FGE-sulfatase"/>
    <property type="match status" value="1"/>
</dbReference>